<reference evidence="4 5" key="1">
    <citation type="submission" date="2021-03" db="EMBL/GenBank/DDBJ databases">
        <title>novel species isolated from a fishpond in China.</title>
        <authorList>
            <person name="Lu H."/>
            <person name="Cai Z."/>
        </authorList>
    </citation>
    <scope>NUCLEOTIDE SEQUENCE [LARGE SCALE GENOMIC DNA]</scope>
    <source>
        <strain evidence="4 5">Y57</strain>
    </source>
</reference>
<feature type="domain" description="Flavodoxin-like fold" evidence="3">
    <location>
        <begin position="3"/>
        <end position="175"/>
    </location>
</feature>
<dbReference type="Pfam" id="PF02525">
    <property type="entry name" value="Flavodoxin_2"/>
    <property type="match status" value="1"/>
</dbReference>
<dbReference type="RefSeq" id="WP_206594627.1">
    <property type="nucleotide sequence ID" value="NZ_JAFKCS010000012.1"/>
</dbReference>
<dbReference type="InterPro" id="IPR051545">
    <property type="entry name" value="NAD(P)H_dehydrogenase_qn"/>
</dbReference>
<dbReference type="Gene3D" id="3.40.50.360">
    <property type="match status" value="1"/>
</dbReference>
<comment type="similarity">
    <text evidence="1">Belongs to the NAD(P)H dehydrogenase (quinone) family.</text>
</comment>
<evidence type="ECO:0000256" key="1">
    <source>
        <dbReference type="ARBA" id="ARBA00006252"/>
    </source>
</evidence>
<evidence type="ECO:0000256" key="2">
    <source>
        <dbReference type="ARBA" id="ARBA00023002"/>
    </source>
</evidence>
<dbReference type="Proteomes" id="UP000663992">
    <property type="component" value="Unassembled WGS sequence"/>
</dbReference>
<dbReference type="InterPro" id="IPR029039">
    <property type="entry name" value="Flavoprotein-like_sf"/>
</dbReference>
<organism evidence="4 5">
    <name type="scientific">Bowmanella yangjiangensis</name>
    <dbReference type="NCBI Taxonomy" id="2811230"/>
    <lineage>
        <taxon>Bacteria</taxon>
        <taxon>Pseudomonadati</taxon>
        <taxon>Pseudomonadota</taxon>
        <taxon>Gammaproteobacteria</taxon>
        <taxon>Alteromonadales</taxon>
        <taxon>Alteromonadaceae</taxon>
        <taxon>Bowmanella</taxon>
    </lineage>
</organism>
<evidence type="ECO:0000313" key="4">
    <source>
        <dbReference type="EMBL" id="MBN7820796.1"/>
    </source>
</evidence>
<dbReference type="EMBL" id="JAFKCS010000012">
    <property type="protein sequence ID" value="MBN7820796.1"/>
    <property type="molecule type" value="Genomic_DNA"/>
</dbReference>
<evidence type="ECO:0000259" key="3">
    <source>
        <dbReference type="Pfam" id="PF02525"/>
    </source>
</evidence>
<accession>A0ABS3CWL6</accession>
<comment type="caution">
    <text evidence="4">The sequence shown here is derived from an EMBL/GenBank/DDBJ whole genome shotgun (WGS) entry which is preliminary data.</text>
</comment>
<gene>
    <name evidence="4" type="ORF">J0A65_13035</name>
</gene>
<evidence type="ECO:0000313" key="5">
    <source>
        <dbReference type="Proteomes" id="UP000663992"/>
    </source>
</evidence>
<dbReference type="SUPFAM" id="SSF52218">
    <property type="entry name" value="Flavoproteins"/>
    <property type="match status" value="1"/>
</dbReference>
<keyword evidence="5" id="KW-1185">Reference proteome</keyword>
<name>A0ABS3CWL6_9ALTE</name>
<protein>
    <submittedName>
        <fullName evidence="4">NAD(P)H-dependent oxidoreductase</fullName>
    </submittedName>
</protein>
<dbReference type="InterPro" id="IPR003680">
    <property type="entry name" value="Flavodoxin_fold"/>
</dbReference>
<sequence>MKKRILVISGSPKAGSFSESLALSYQAGAAEDHEVQLCLLSAMEFNPDLSQGYAQVQPLEDCLERFQQQLRWAEHLVVYSPVWWGGLPAKFKGLFDRTLLPGFAFRFEKGMSVQKKLLTGKTASLVLTMDTPPWYFRWWQGAPAVKQLKITTLEFCGIRCTSQHLLGPMISATDKQKTNWLTQAKQQGLQGK</sequence>
<keyword evidence="2" id="KW-0560">Oxidoreductase</keyword>
<dbReference type="PANTHER" id="PTHR10204:SF34">
    <property type="entry name" value="NAD(P)H DEHYDROGENASE [QUINONE] 1 ISOFORM 1"/>
    <property type="match status" value="1"/>
</dbReference>
<dbReference type="PANTHER" id="PTHR10204">
    <property type="entry name" value="NAD P H OXIDOREDUCTASE-RELATED"/>
    <property type="match status" value="1"/>
</dbReference>
<proteinExistence type="inferred from homology"/>